<dbReference type="OrthoDB" id="286404at2"/>
<protein>
    <recommendedName>
        <fullName evidence="3">Ketoreductase domain-containing protein</fullName>
    </recommendedName>
</protein>
<dbReference type="EMBL" id="LAJE02000180">
    <property type="protein sequence ID" value="OEO30894.1"/>
    <property type="molecule type" value="Genomic_DNA"/>
</dbReference>
<dbReference type="Pfam" id="PF13561">
    <property type="entry name" value="adh_short_C2"/>
    <property type="match status" value="1"/>
</dbReference>
<dbReference type="FunFam" id="3.40.50.720:FF:000084">
    <property type="entry name" value="Short-chain dehydrogenase reductase"/>
    <property type="match status" value="1"/>
</dbReference>
<feature type="domain" description="Ketoreductase" evidence="3">
    <location>
        <begin position="18"/>
        <end position="197"/>
    </location>
</feature>
<evidence type="ECO:0000313" key="4">
    <source>
        <dbReference type="EMBL" id="OEO30894.1"/>
    </source>
</evidence>
<dbReference type="PRINTS" id="PR00080">
    <property type="entry name" value="SDRFAMILY"/>
</dbReference>
<evidence type="ECO:0000256" key="1">
    <source>
        <dbReference type="ARBA" id="ARBA00006484"/>
    </source>
</evidence>
<dbReference type="GO" id="GO:0016491">
    <property type="term" value="F:oxidoreductase activity"/>
    <property type="evidence" value="ECO:0007669"/>
    <property type="project" value="UniProtKB-KW"/>
</dbReference>
<proteinExistence type="inferred from homology"/>
<evidence type="ECO:0000313" key="5">
    <source>
        <dbReference type="Proteomes" id="UP000095463"/>
    </source>
</evidence>
<dbReference type="SUPFAM" id="SSF51735">
    <property type="entry name" value="NAD(P)-binding Rossmann-fold domains"/>
    <property type="match status" value="1"/>
</dbReference>
<dbReference type="Proteomes" id="UP000095463">
    <property type="component" value="Unassembled WGS sequence"/>
</dbReference>
<dbReference type="Gene3D" id="3.40.50.720">
    <property type="entry name" value="NAD(P)-binding Rossmann-like Domain"/>
    <property type="match status" value="1"/>
</dbReference>
<dbReference type="InterPro" id="IPR020904">
    <property type="entry name" value="Sc_DH/Rdtase_CS"/>
</dbReference>
<dbReference type="SMART" id="SM00822">
    <property type="entry name" value="PKS_KR"/>
    <property type="match status" value="1"/>
</dbReference>
<evidence type="ECO:0000259" key="3">
    <source>
        <dbReference type="SMART" id="SM00822"/>
    </source>
</evidence>
<organism evidence="4 5">
    <name type="scientific">Devosia insulae DS-56</name>
    <dbReference type="NCBI Taxonomy" id="1116389"/>
    <lineage>
        <taxon>Bacteria</taxon>
        <taxon>Pseudomonadati</taxon>
        <taxon>Pseudomonadota</taxon>
        <taxon>Alphaproteobacteria</taxon>
        <taxon>Hyphomicrobiales</taxon>
        <taxon>Devosiaceae</taxon>
        <taxon>Devosia</taxon>
    </lineage>
</organism>
<dbReference type="AlphaFoldDB" id="A0A1E5XQW7"/>
<keyword evidence="2" id="KW-0560">Oxidoreductase</keyword>
<dbReference type="PANTHER" id="PTHR43669">
    <property type="entry name" value="5-KETO-D-GLUCONATE 5-REDUCTASE"/>
    <property type="match status" value="1"/>
</dbReference>
<dbReference type="PANTHER" id="PTHR43669:SF3">
    <property type="entry name" value="ALCOHOL DEHYDROGENASE, PUTATIVE (AFU_ORTHOLOGUE AFUA_3G03445)-RELATED"/>
    <property type="match status" value="1"/>
</dbReference>
<reference evidence="4 5" key="1">
    <citation type="journal article" date="2015" name="Genome Announc.">
        <title>Genome Assemblies of Three Soil-Associated Devosia species: D. insulae, D. limi, and D. soli.</title>
        <authorList>
            <person name="Hassan Y.I."/>
            <person name="Lepp D."/>
            <person name="Zhou T."/>
        </authorList>
    </citation>
    <scope>NUCLEOTIDE SEQUENCE [LARGE SCALE GENOMIC DNA]</scope>
    <source>
        <strain evidence="4 5">DS-56</strain>
    </source>
</reference>
<dbReference type="RefSeq" id="WP_069909923.1">
    <property type="nucleotide sequence ID" value="NZ_LAJE02000180.1"/>
</dbReference>
<dbReference type="InterPro" id="IPR057326">
    <property type="entry name" value="KR_dom"/>
</dbReference>
<evidence type="ECO:0000256" key="2">
    <source>
        <dbReference type="ARBA" id="ARBA00023002"/>
    </source>
</evidence>
<keyword evidence="5" id="KW-1185">Reference proteome</keyword>
<gene>
    <name evidence="4" type="ORF">VW23_019015</name>
</gene>
<sequence>MTDPAPRNPAQLFDLSGQVALVTGASKGLGWAVAQTLAAAGARVVLTGRRAELLEERLEQMLGWGLSAEIAAFDAADGDAAVEALNDIAARHGRLDILYSNTAAGVRKPFVELDEAEWQSVIDGSLTAGWRLARHAAPLMIKAGYGRIVFVSSINATVARPGISAYVTAKTALHGLVRGLAVELAPNGITVNALAPGYFLTDGNAPLRGAVPEFQQKIADRTPMARWGDPTELGAAALYLASRASGYTTGSVITVDGGLTAAI</sequence>
<dbReference type="InterPro" id="IPR036291">
    <property type="entry name" value="NAD(P)-bd_dom_sf"/>
</dbReference>
<comment type="similarity">
    <text evidence="1">Belongs to the short-chain dehydrogenases/reductases (SDR) family.</text>
</comment>
<dbReference type="PROSITE" id="PS00061">
    <property type="entry name" value="ADH_SHORT"/>
    <property type="match status" value="1"/>
</dbReference>
<comment type="caution">
    <text evidence="4">The sequence shown here is derived from an EMBL/GenBank/DDBJ whole genome shotgun (WGS) entry which is preliminary data.</text>
</comment>
<name>A0A1E5XQW7_9HYPH</name>
<dbReference type="InterPro" id="IPR002347">
    <property type="entry name" value="SDR_fam"/>
</dbReference>
<accession>A0A1E5XQW7</accession>
<dbReference type="PRINTS" id="PR00081">
    <property type="entry name" value="GDHRDH"/>
</dbReference>